<reference evidence="2" key="2">
    <citation type="submission" date="2022-08" db="UniProtKB">
        <authorList>
            <consortium name="EnsemblMetazoa"/>
        </authorList>
    </citation>
    <scope>IDENTIFICATION</scope>
    <source>
        <strain evidence="2">STECLA/ALBI9_A</strain>
    </source>
</reference>
<accession>A0A182F1I3</accession>
<dbReference type="AlphaFoldDB" id="A0A182F1I3"/>
<name>A0A182F1I3_ANOAL</name>
<protein>
    <submittedName>
        <fullName evidence="2">Uncharacterized protein</fullName>
    </submittedName>
</protein>
<dbReference type="EnsemblMetazoa" id="AALB000311-RA">
    <property type="protein sequence ID" value="AALB000311-PA"/>
    <property type="gene ID" value="AALB000311"/>
</dbReference>
<reference evidence="2 3" key="1">
    <citation type="journal article" date="2017" name="G3 (Bethesda)">
        <title>The Physical Genome Mapping of Anopheles albimanus Corrected Scaffold Misassemblies and Identified Interarm Rearrangements in Genus Anopheles.</title>
        <authorList>
            <person name="Artemov G.N."/>
            <person name="Peery A.N."/>
            <person name="Jiang X."/>
            <person name="Tu Z."/>
            <person name="Stegniy V.N."/>
            <person name="Sharakhova M.V."/>
            <person name="Sharakhov I.V."/>
        </authorList>
    </citation>
    <scope>NUCLEOTIDE SEQUENCE [LARGE SCALE GENOMIC DNA]</scope>
    <source>
        <strain evidence="2 3">ALBI9_A</strain>
    </source>
</reference>
<organism evidence="2 3">
    <name type="scientific">Anopheles albimanus</name>
    <name type="common">New world malaria mosquito</name>
    <dbReference type="NCBI Taxonomy" id="7167"/>
    <lineage>
        <taxon>Eukaryota</taxon>
        <taxon>Metazoa</taxon>
        <taxon>Ecdysozoa</taxon>
        <taxon>Arthropoda</taxon>
        <taxon>Hexapoda</taxon>
        <taxon>Insecta</taxon>
        <taxon>Pterygota</taxon>
        <taxon>Neoptera</taxon>
        <taxon>Endopterygota</taxon>
        <taxon>Diptera</taxon>
        <taxon>Nematocera</taxon>
        <taxon>Culicoidea</taxon>
        <taxon>Culicidae</taxon>
        <taxon>Anophelinae</taxon>
        <taxon>Anopheles</taxon>
    </lineage>
</organism>
<dbReference type="Proteomes" id="UP000069272">
    <property type="component" value="Chromosome 2L"/>
</dbReference>
<dbReference type="VEuPathDB" id="VectorBase:AALB000311"/>
<evidence type="ECO:0000256" key="1">
    <source>
        <dbReference type="SAM" id="MobiDB-lite"/>
    </source>
</evidence>
<sequence length="155" mass="17499">MATRRRSVRAVLVDRSTGFCPAIPRQASRVSAGRVSCRVPAAGTAVRFAFDRDDIRSLRVTVQNRETPVTVIRFVLANRSRANTRPHPEDRLRDLPEKGIDSPDAVPTAHVNNVKMMRKNSSKAMLNKLLMRPEKLRPKKKKNPSPAEEDFKLCE</sequence>
<proteinExistence type="predicted"/>
<evidence type="ECO:0000313" key="2">
    <source>
        <dbReference type="EnsemblMetazoa" id="AALB000311-PA"/>
    </source>
</evidence>
<feature type="compositionally biased region" description="Basic and acidic residues" evidence="1">
    <location>
        <begin position="86"/>
        <end position="101"/>
    </location>
</feature>
<evidence type="ECO:0000313" key="3">
    <source>
        <dbReference type="Proteomes" id="UP000069272"/>
    </source>
</evidence>
<feature type="region of interest" description="Disordered" evidence="1">
    <location>
        <begin position="119"/>
        <end position="155"/>
    </location>
</feature>
<keyword evidence="3" id="KW-1185">Reference proteome</keyword>
<feature type="region of interest" description="Disordered" evidence="1">
    <location>
        <begin position="83"/>
        <end position="106"/>
    </location>
</feature>